<proteinExistence type="predicted"/>
<dbReference type="AlphaFoldDB" id="A0A6B4JKB0"/>
<reference evidence="2 3" key="1">
    <citation type="submission" date="2019-04" db="EMBL/GenBank/DDBJ databases">
        <title>Genome sequencing of Clostridium botulinum Groups I-IV and Clostridium butyricum.</title>
        <authorList>
            <person name="Brunt J."/>
            <person name="Van Vliet A.H.M."/>
            <person name="Stringer S.C."/>
            <person name="Carter A.T."/>
            <person name="Peck M.W."/>
        </authorList>
    </citation>
    <scope>NUCLEOTIDE SEQUENCE [LARGE SCALE GENOMIC DNA]</scope>
    <source>
        <strain evidence="2 3">BL81</strain>
    </source>
</reference>
<accession>A0A6B4JKB0</accession>
<evidence type="ECO:0000259" key="1">
    <source>
        <dbReference type="Pfam" id="PF03235"/>
    </source>
</evidence>
<name>A0A6B4JKB0_CLOBO</name>
<sequence length="919" mass="111607">MIGEYISFNELLKNKEICIPIIQRDYIQGSDAKNINDVRKRLIDDLIDTLKSDSSILDLGIIYGINKTKKFYPVDGQQRLTTLYLFQWFLAIKAKKIDEFKDLNNKLMYMTRKSAREFFSFIVDTIIDKEHKYYSEIIDVINDNKKRNFIELVKSKIWFKSQWNNDITVNSVLNIINDFIELKINNNDAKRYYNNLDKIKFYFLTESSENAEKESAIRYIRMNSRGKQLTYFENIKAILEIIEDKIQSNKEDQFVYQYDSKFIDVFYKKLDGNLHLLEKTKSINEESINLLISVYNVLAFLKKNTNEKKQYEKYEDYYIYVHNVSQSSDNMSYEEKKFWLEYFNMLKAVLKYSYEKEDMLKYVGEIFHDIYTINEESALNVIDNNRIVAYLRYIYYLYVCPVKNQGNNIEKMQKLKYVLENLQYDKWKQNRYKEIDSFVREISMNHDVFVYLGEEYKTINKAFDSLCENAEMLKLDIHFKSIGVNDIKQRFKEVSIKAKIINDYGFDYAEFEKLEKKSKCEKIQYLFYISDLWGETITNEKVEKLKKYLYIGSRYFMECTRNYYVRITNKEFEWRKIFAIAANWDNKNHELLSYDEVNENSNKNITDNHNVWYWRDEYYFWDDKEEIKKVKLNIVRQAYDLILENKLTLEEDLILEKDLKKFYKDILGKKEYNMCWLKYAVDRKYEKLLCSQIRYENNKLEILFRKLDENYGIYRDIFSDFFAIVFYLDNEKNNNSDININMLDSNGYICLDNFTLYENIYKDFTLWKKRKYIHKLKGRYYQGDANHNMHLFAYYGIKTLTDGGNVFLCDNNKNNIYRYDFNNNKYTIFRWNIVGMKKEFSDFVIEARKELKEIENEYNKNSYERILDVNWRYDDKWIHVEDERRKDWKYISSNSREEKNINWEQVGEGELLINGDMNV</sequence>
<dbReference type="EMBL" id="SXFB01000001">
    <property type="protein sequence ID" value="NFV25079.1"/>
    <property type="molecule type" value="Genomic_DNA"/>
</dbReference>
<organism evidence="2 3">
    <name type="scientific">Clostridium botulinum</name>
    <dbReference type="NCBI Taxonomy" id="1491"/>
    <lineage>
        <taxon>Bacteria</taxon>
        <taxon>Bacillati</taxon>
        <taxon>Bacillota</taxon>
        <taxon>Clostridia</taxon>
        <taxon>Eubacteriales</taxon>
        <taxon>Clostridiaceae</taxon>
        <taxon>Clostridium</taxon>
    </lineage>
</organism>
<dbReference type="Pfam" id="PF03235">
    <property type="entry name" value="GmrSD_N"/>
    <property type="match status" value="1"/>
</dbReference>
<comment type="caution">
    <text evidence="2">The sequence shown here is derived from an EMBL/GenBank/DDBJ whole genome shotgun (WGS) entry which is preliminary data.</text>
</comment>
<dbReference type="Proteomes" id="UP000486903">
    <property type="component" value="Unassembled WGS sequence"/>
</dbReference>
<evidence type="ECO:0000313" key="2">
    <source>
        <dbReference type="EMBL" id="NFV25079.1"/>
    </source>
</evidence>
<feature type="domain" description="GmrSD restriction endonucleases N-terminal" evidence="1">
    <location>
        <begin position="9"/>
        <end position="239"/>
    </location>
</feature>
<evidence type="ECO:0000313" key="3">
    <source>
        <dbReference type="Proteomes" id="UP000486903"/>
    </source>
</evidence>
<dbReference type="RefSeq" id="WP_003370094.1">
    <property type="nucleotide sequence ID" value="NZ_JACBBA010000001.1"/>
</dbReference>
<protein>
    <submittedName>
        <fullName evidence="2">DUF262 domain-containing protein</fullName>
    </submittedName>
</protein>
<dbReference type="InterPro" id="IPR004919">
    <property type="entry name" value="GmrSD_N"/>
</dbReference>
<gene>
    <name evidence="2" type="ORF">FDG31_02675</name>
</gene>